<dbReference type="Pfam" id="PF13563">
    <property type="entry name" value="2_5_RNA_ligase2"/>
    <property type="match status" value="1"/>
</dbReference>
<protein>
    <submittedName>
        <fullName evidence="1">2'-5' RNA ligase</fullName>
    </submittedName>
</protein>
<dbReference type="Proteomes" id="UP000537775">
    <property type="component" value="Unassembled WGS sequence"/>
</dbReference>
<evidence type="ECO:0000313" key="1">
    <source>
        <dbReference type="EMBL" id="MBB6390038.1"/>
    </source>
</evidence>
<dbReference type="AlphaFoldDB" id="A0A7X0FM56"/>
<dbReference type="RefSeq" id="WP_184749304.1">
    <property type="nucleotide sequence ID" value="NZ_BAAAJR010000008.1"/>
</dbReference>
<accession>A0A7X0FM56</accession>
<keyword evidence="2" id="KW-1185">Reference proteome</keyword>
<organism evidence="1 2">
    <name type="scientific">Microbacterium thalassium</name>
    <dbReference type="NCBI Taxonomy" id="362649"/>
    <lineage>
        <taxon>Bacteria</taxon>
        <taxon>Bacillati</taxon>
        <taxon>Actinomycetota</taxon>
        <taxon>Actinomycetes</taxon>
        <taxon>Micrococcales</taxon>
        <taxon>Microbacteriaceae</taxon>
        <taxon>Microbacterium</taxon>
    </lineage>
</organism>
<sequence length="175" mass="18422">MGPRAIVSIELLLDADAEQTVRAEWDALAAAGLSSLAAHTAASNRPHVTLMVRPRIPEFTVEALADRLPLRADLGAPIVFGTGDRRILARSVIPSPELIAFHSALHATICAGDDAPHTQPGAWTPHVTLARRVRRDDLPTAVAAVGGEVRARAITLRRWDAACSAVTVLAGGATP</sequence>
<name>A0A7X0FM56_9MICO</name>
<dbReference type="Gene3D" id="3.90.1140.10">
    <property type="entry name" value="Cyclic phosphodiesterase"/>
    <property type="match status" value="1"/>
</dbReference>
<gene>
    <name evidence="1" type="ORF">HD594_000351</name>
</gene>
<dbReference type="InterPro" id="IPR009097">
    <property type="entry name" value="Cyclic_Pdiesterase"/>
</dbReference>
<keyword evidence="1" id="KW-0436">Ligase</keyword>
<dbReference type="EMBL" id="JACHML010000001">
    <property type="protein sequence ID" value="MBB6390038.1"/>
    <property type="molecule type" value="Genomic_DNA"/>
</dbReference>
<comment type="caution">
    <text evidence="1">The sequence shown here is derived from an EMBL/GenBank/DDBJ whole genome shotgun (WGS) entry which is preliminary data.</text>
</comment>
<reference evidence="1 2" key="1">
    <citation type="submission" date="2020-08" db="EMBL/GenBank/DDBJ databases">
        <title>Sequencing the genomes of 1000 actinobacteria strains.</title>
        <authorList>
            <person name="Klenk H.-P."/>
        </authorList>
    </citation>
    <scope>NUCLEOTIDE SEQUENCE [LARGE SCALE GENOMIC DNA]</scope>
    <source>
        <strain evidence="1 2">DSM 12511</strain>
    </source>
</reference>
<evidence type="ECO:0000313" key="2">
    <source>
        <dbReference type="Proteomes" id="UP000537775"/>
    </source>
</evidence>
<dbReference type="GO" id="GO:0016874">
    <property type="term" value="F:ligase activity"/>
    <property type="evidence" value="ECO:0007669"/>
    <property type="project" value="UniProtKB-KW"/>
</dbReference>
<dbReference type="SUPFAM" id="SSF55144">
    <property type="entry name" value="LigT-like"/>
    <property type="match status" value="1"/>
</dbReference>
<proteinExistence type="predicted"/>